<feature type="compositionally biased region" description="Acidic residues" evidence="15">
    <location>
        <begin position="389"/>
        <end position="401"/>
    </location>
</feature>
<dbReference type="PROSITE" id="PS00822">
    <property type="entry name" value="CYTO_HEME_LYASE_2"/>
    <property type="match status" value="1"/>
</dbReference>
<name>A0AAF5CZG5_STRER</name>
<evidence type="ECO:0000313" key="16">
    <source>
        <dbReference type="Proteomes" id="UP000035681"/>
    </source>
</evidence>
<protein>
    <recommendedName>
        <fullName evidence="14">Holocytochrome c-type synthase</fullName>
        <ecNumber evidence="14">4.4.1.17</ecNumber>
    </recommendedName>
</protein>
<evidence type="ECO:0000256" key="10">
    <source>
        <dbReference type="ARBA" id="ARBA00023128"/>
    </source>
</evidence>
<proteinExistence type="inferred from homology"/>
<comment type="catalytic activity">
    <reaction evidence="13">
        <text>holo-[cytochrome c] = apo-[cytochrome c] + heme b</text>
        <dbReference type="Rhea" id="RHEA:22648"/>
        <dbReference type="Rhea" id="RHEA-COMP:10725"/>
        <dbReference type="Rhea" id="RHEA-COMP:10726"/>
        <dbReference type="ChEBI" id="CHEBI:29950"/>
        <dbReference type="ChEBI" id="CHEBI:60344"/>
        <dbReference type="ChEBI" id="CHEBI:83739"/>
        <dbReference type="EC" id="4.4.1.17"/>
    </reaction>
    <physiologicalReaction direction="right-to-left" evidence="13">
        <dbReference type="Rhea" id="RHEA:22650"/>
    </physiologicalReaction>
</comment>
<evidence type="ECO:0000256" key="1">
    <source>
        <dbReference type="ARBA" id="ARBA00002210"/>
    </source>
</evidence>
<evidence type="ECO:0000256" key="13">
    <source>
        <dbReference type="ARBA" id="ARBA00023944"/>
    </source>
</evidence>
<comment type="function">
    <text evidence="14">Lyase that catalyzes the covalent linking of the heme group to the cytochrome C apoprotein to produce the mature functional cytochrome.</text>
</comment>
<evidence type="ECO:0000256" key="6">
    <source>
        <dbReference type="ARBA" id="ARBA00022617"/>
    </source>
</evidence>
<dbReference type="GO" id="GO:0004408">
    <property type="term" value="F:holocytochrome-c synthase activity"/>
    <property type="evidence" value="ECO:0007669"/>
    <property type="project" value="UniProtKB-EC"/>
</dbReference>
<evidence type="ECO:0000256" key="5">
    <source>
        <dbReference type="ARBA" id="ARBA00022552"/>
    </source>
</evidence>
<keyword evidence="6 14" id="KW-0349">Heme</keyword>
<sequence length="427" mass="49666">MGWFWGSSNNNEDKSKLPTECPMKKEKEERTDNLIFFSECPSNMAEGGSCPIQKNPLNGEENPNQKPAPDQPFPLSTKRVRSSIPKAGTDENWEYPSPQMFWNAMRRKGWNWRSDNMSQEDMEKLILIHNANNEEAWLEILKWEELLHPECGNPKLKSFKGNAKKLSPRARIRSWMGYEKPFDRHDWIVDRCGLTDVHYVIDYYDAGAVDPKTKLFTGLDVRPALDNFTNIMDRFKVAKMRLQVEWLVTSLHSRNFIENMVLTTKEYIEKLFAVWDTIDFIISENAGGDETKEKIEWFIEVCADYAEDKNNTDIMEFADWIDIILNDEFNVILEDDSSVSVAKNILEYCDALRKNDEVLMDEIVKKLLKERSKNSSVKRKVEGNSDNEGSTDDSSDEDMEVQEDKPQKDRKPKQVTDDDGWTTIQRN</sequence>
<dbReference type="InterPro" id="IPR000511">
    <property type="entry name" value="Holocyt_c/c1_synthase"/>
</dbReference>
<feature type="compositionally biased region" description="Polar residues" evidence="15">
    <location>
        <begin position="1"/>
        <end position="10"/>
    </location>
</feature>
<dbReference type="InterPro" id="IPR019398">
    <property type="entry name" value="Pre-rRNA_process_TSR2"/>
</dbReference>
<dbReference type="Proteomes" id="UP000035681">
    <property type="component" value="Unplaced"/>
</dbReference>
<feature type="compositionally biased region" description="Basic and acidic residues" evidence="15">
    <location>
        <begin position="402"/>
        <end position="416"/>
    </location>
</feature>
<organism evidence="16 17">
    <name type="scientific">Strongyloides stercoralis</name>
    <name type="common">Threadworm</name>
    <dbReference type="NCBI Taxonomy" id="6248"/>
    <lineage>
        <taxon>Eukaryota</taxon>
        <taxon>Metazoa</taxon>
        <taxon>Ecdysozoa</taxon>
        <taxon>Nematoda</taxon>
        <taxon>Chromadorea</taxon>
        <taxon>Rhabditida</taxon>
        <taxon>Tylenchina</taxon>
        <taxon>Panagrolaimomorpha</taxon>
        <taxon>Strongyloidoidea</taxon>
        <taxon>Strongyloididae</taxon>
        <taxon>Strongyloides</taxon>
    </lineage>
</organism>
<feature type="region of interest" description="Disordered" evidence="15">
    <location>
        <begin position="47"/>
        <end position="91"/>
    </location>
</feature>
<keyword evidence="7 14" id="KW-0479">Metal-binding</keyword>
<dbReference type="PANTHER" id="PTHR12743">
    <property type="entry name" value="CYTOCHROME C1 HEME LYASE"/>
    <property type="match status" value="1"/>
</dbReference>
<comment type="function">
    <text evidence="1">May be involved in 20S pre-rRNA processing.</text>
</comment>
<dbReference type="WBParaSite" id="TCONS_00004427.p1">
    <property type="protein sequence ID" value="TCONS_00004427.p1"/>
    <property type="gene ID" value="XLOC_001837"/>
</dbReference>
<comment type="similarity">
    <text evidence="4 14">Belongs to the cytochrome c-type heme lyase family.</text>
</comment>
<evidence type="ECO:0000256" key="12">
    <source>
        <dbReference type="ARBA" id="ARBA00023239"/>
    </source>
</evidence>
<accession>A0AAF5CZG5</accession>
<reference evidence="17" key="1">
    <citation type="submission" date="2024-02" db="UniProtKB">
        <authorList>
            <consortium name="WormBaseParasite"/>
        </authorList>
    </citation>
    <scope>IDENTIFICATION</scope>
</reference>
<feature type="compositionally biased region" description="Basic and acidic residues" evidence="15">
    <location>
        <begin position="373"/>
        <end position="383"/>
    </location>
</feature>
<evidence type="ECO:0000256" key="8">
    <source>
        <dbReference type="ARBA" id="ARBA00022792"/>
    </source>
</evidence>
<dbReference type="GO" id="GO:0046872">
    <property type="term" value="F:metal ion binding"/>
    <property type="evidence" value="ECO:0007669"/>
    <property type="project" value="UniProtKB-KW"/>
</dbReference>
<keyword evidence="10 14" id="KW-0496">Mitochondrion</keyword>
<keyword evidence="16" id="KW-1185">Reference proteome</keyword>
<evidence type="ECO:0000256" key="9">
    <source>
        <dbReference type="ARBA" id="ARBA00023004"/>
    </source>
</evidence>
<comment type="similarity">
    <text evidence="3">Belongs to the TSR2 family.</text>
</comment>
<evidence type="ECO:0000256" key="15">
    <source>
        <dbReference type="SAM" id="MobiDB-lite"/>
    </source>
</evidence>
<evidence type="ECO:0000256" key="3">
    <source>
        <dbReference type="ARBA" id="ARBA00006524"/>
    </source>
</evidence>
<dbReference type="EC" id="4.4.1.17" evidence="14"/>
<keyword evidence="9 14" id="KW-0408">Iron</keyword>
<feature type="compositionally biased region" description="Basic and acidic residues" evidence="15">
    <location>
        <begin position="11"/>
        <end position="28"/>
    </location>
</feature>
<evidence type="ECO:0000256" key="7">
    <source>
        <dbReference type="ARBA" id="ARBA00022723"/>
    </source>
</evidence>
<evidence type="ECO:0000256" key="2">
    <source>
        <dbReference type="ARBA" id="ARBA00004273"/>
    </source>
</evidence>
<comment type="subcellular location">
    <subcellularLocation>
        <location evidence="2 14">Mitochondrion inner membrane</location>
    </subcellularLocation>
</comment>
<dbReference type="Pfam" id="PF10273">
    <property type="entry name" value="WGG"/>
    <property type="match status" value="1"/>
</dbReference>
<evidence type="ECO:0000256" key="4">
    <source>
        <dbReference type="ARBA" id="ARBA00007255"/>
    </source>
</evidence>
<keyword evidence="12 14" id="KW-0456">Lyase</keyword>
<keyword evidence="5" id="KW-0698">rRNA processing</keyword>
<feature type="region of interest" description="Disordered" evidence="15">
    <location>
        <begin position="373"/>
        <end position="427"/>
    </location>
</feature>
<dbReference type="Pfam" id="PF01265">
    <property type="entry name" value="Cyto_heme_lyase"/>
    <property type="match status" value="1"/>
</dbReference>
<dbReference type="PANTHER" id="PTHR12743:SF0">
    <property type="entry name" value="HOLOCYTOCHROME C-TYPE SYNTHASE"/>
    <property type="match status" value="1"/>
</dbReference>
<evidence type="ECO:0000313" key="17">
    <source>
        <dbReference type="WBParaSite" id="TCONS_00004427.p1"/>
    </source>
</evidence>
<dbReference type="GO" id="GO:0005743">
    <property type="term" value="C:mitochondrial inner membrane"/>
    <property type="evidence" value="ECO:0007669"/>
    <property type="project" value="UniProtKB-SubCell"/>
</dbReference>
<evidence type="ECO:0000256" key="11">
    <source>
        <dbReference type="ARBA" id="ARBA00023136"/>
    </source>
</evidence>
<dbReference type="AlphaFoldDB" id="A0AAF5CZG5"/>
<dbReference type="GO" id="GO:0006364">
    <property type="term" value="P:rRNA processing"/>
    <property type="evidence" value="ECO:0007669"/>
    <property type="project" value="UniProtKB-KW"/>
</dbReference>
<keyword evidence="8 14" id="KW-0999">Mitochondrion inner membrane</keyword>
<evidence type="ECO:0000256" key="14">
    <source>
        <dbReference type="RuleBase" id="RU363130"/>
    </source>
</evidence>
<keyword evidence="11 14" id="KW-0472">Membrane</keyword>
<feature type="region of interest" description="Disordered" evidence="15">
    <location>
        <begin position="1"/>
        <end position="28"/>
    </location>
</feature>